<organism evidence="1 2">
    <name type="scientific">Bartonella doshiae NCTC 12862 = ATCC 700133</name>
    <dbReference type="NCBI Taxonomy" id="1094553"/>
    <lineage>
        <taxon>Bacteria</taxon>
        <taxon>Pseudomonadati</taxon>
        <taxon>Pseudomonadota</taxon>
        <taxon>Alphaproteobacteria</taxon>
        <taxon>Hyphomicrobiales</taxon>
        <taxon>Bartonellaceae</taxon>
        <taxon>Bartonella</taxon>
    </lineage>
</organism>
<dbReference type="EMBL" id="AILV01000005">
    <property type="protein sequence ID" value="EJF81217.1"/>
    <property type="molecule type" value="Genomic_DNA"/>
</dbReference>
<sequence>MTDNPPSLLLLGMAGLFPQSHYSTAEDIQAHKGSLHGVGADIFAGTNSAYSQDNDAQS</sequence>
<gene>
    <name evidence="1" type="ORF">MCS_00580</name>
</gene>
<evidence type="ECO:0000313" key="2">
    <source>
        <dbReference type="Proteomes" id="UP000008945"/>
    </source>
</evidence>
<proteinExistence type="predicted"/>
<name>A0ABP2QKA2_BARDO</name>
<protein>
    <submittedName>
        <fullName evidence="1">Uncharacterized protein</fullName>
    </submittedName>
</protein>
<accession>A0ABP2QKA2</accession>
<comment type="caution">
    <text evidence="1">The sequence shown here is derived from an EMBL/GenBank/DDBJ whole genome shotgun (WGS) entry which is preliminary data.</text>
</comment>
<reference evidence="1 2" key="1">
    <citation type="submission" date="2012-03" db="EMBL/GenBank/DDBJ databases">
        <title>The Genome Sequence of Bartonella doshiae NCTC 12862.</title>
        <authorList>
            <consortium name="The Broad Institute Genome Sequencing Platform"/>
            <consortium name="The Broad Institute Genome Sequencing Center for Infectious Disease"/>
            <person name="Feldgarden M."/>
            <person name="Kirby J."/>
            <person name="Kosoy M."/>
            <person name="Birtles R."/>
            <person name="Probert W.S."/>
            <person name="Chiaraviglio L."/>
            <person name="Young S.K."/>
            <person name="Zeng Q."/>
            <person name="Gargeya S."/>
            <person name="Fitzgerald M."/>
            <person name="Haas B."/>
            <person name="Abouelleil A."/>
            <person name="Alvarado L."/>
            <person name="Arachchi H.M."/>
            <person name="Berlin A."/>
            <person name="Chapman S.B."/>
            <person name="Gearin G."/>
            <person name="Goldberg J."/>
            <person name="Griggs A."/>
            <person name="Gujja S."/>
            <person name="Hansen M."/>
            <person name="Heiman D."/>
            <person name="Howarth C."/>
            <person name="Larimer J."/>
            <person name="Lui A."/>
            <person name="MacDonald P.J.P."/>
            <person name="McCowen C."/>
            <person name="Montmayeur A."/>
            <person name="Murphy C."/>
            <person name="Neiman D."/>
            <person name="Pearson M."/>
            <person name="Priest M."/>
            <person name="Roberts A."/>
            <person name="Saif S."/>
            <person name="Shea T."/>
            <person name="Sisk P."/>
            <person name="Stolte C."/>
            <person name="Sykes S."/>
            <person name="Wortman J."/>
            <person name="Nusbaum C."/>
            <person name="Birren B."/>
        </authorList>
    </citation>
    <scope>NUCLEOTIDE SEQUENCE [LARGE SCALE GENOMIC DNA]</scope>
    <source>
        <strain evidence="1 2">NCTC 12862</strain>
    </source>
</reference>
<dbReference type="Proteomes" id="UP000008945">
    <property type="component" value="Unassembled WGS sequence"/>
</dbReference>
<evidence type="ECO:0000313" key="1">
    <source>
        <dbReference type="EMBL" id="EJF81217.1"/>
    </source>
</evidence>
<keyword evidence="2" id="KW-1185">Reference proteome</keyword>
<dbReference type="RefSeq" id="WP_004855495.1">
    <property type="nucleotide sequence ID" value="NZ_JH725094.1"/>
</dbReference>